<dbReference type="PROSITE" id="PS50994">
    <property type="entry name" value="INTEGRASE"/>
    <property type="match status" value="1"/>
</dbReference>
<feature type="domain" description="Integrase catalytic" evidence="1">
    <location>
        <begin position="137"/>
        <end position="310"/>
    </location>
</feature>
<dbReference type="NCBIfam" id="NF033546">
    <property type="entry name" value="transpos_IS21"/>
    <property type="match status" value="1"/>
</dbReference>
<gene>
    <name evidence="2" type="ORF">FYJ80_05985</name>
</gene>
<reference evidence="2 3" key="1">
    <citation type="submission" date="2019-08" db="EMBL/GenBank/DDBJ databases">
        <title>In-depth cultivation of the pig gut microbiome towards novel bacterial diversity and tailored functional studies.</title>
        <authorList>
            <person name="Wylensek D."/>
            <person name="Hitch T.C.A."/>
            <person name="Clavel T."/>
        </authorList>
    </citation>
    <scope>NUCLEOTIDE SEQUENCE [LARGE SCALE GENOMIC DNA]</scope>
    <source>
        <strain evidence="2 3">NM-380-WT-3C1</strain>
    </source>
</reference>
<comment type="caution">
    <text evidence="2">The sequence shown here is derived from an EMBL/GenBank/DDBJ whole genome shotgun (WGS) entry which is preliminary data.</text>
</comment>
<dbReference type="InterPro" id="IPR036397">
    <property type="entry name" value="RNaseH_sf"/>
</dbReference>
<organism evidence="2 3">
    <name type="scientific">Bullifex porci</name>
    <dbReference type="NCBI Taxonomy" id="2606638"/>
    <lineage>
        <taxon>Bacteria</taxon>
        <taxon>Pseudomonadati</taxon>
        <taxon>Spirochaetota</taxon>
        <taxon>Spirochaetia</taxon>
        <taxon>Spirochaetales</taxon>
        <taxon>Spirochaetaceae</taxon>
        <taxon>Bullifex</taxon>
    </lineage>
</organism>
<accession>A0A7X2PCI4</accession>
<evidence type="ECO:0000313" key="3">
    <source>
        <dbReference type="Proteomes" id="UP000460549"/>
    </source>
</evidence>
<dbReference type="EMBL" id="VUNN01000010">
    <property type="protein sequence ID" value="MSU06328.1"/>
    <property type="molecule type" value="Genomic_DNA"/>
</dbReference>
<keyword evidence="3" id="KW-1185">Reference proteome</keyword>
<evidence type="ECO:0000313" key="2">
    <source>
        <dbReference type="EMBL" id="MSU06328.1"/>
    </source>
</evidence>
<dbReference type="PANTHER" id="PTHR35004:SF6">
    <property type="entry name" value="TRANSPOSASE"/>
    <property type="match status" value="1"/>
</dbReference>
<dbReference type="InterPro" id="IPR001584">
    <property type="entry name" value="Integrase_cat-core"/>
</dbReference>
<dbReference type="AlphaFoldDB" id="A0A7X2PCI4"/>
<sequence length="423" mass="48578">MQKDKDAINIITNEIEKMKAEGIAFKKDGKLNLPEIQRRTSLSRKKIKRLLENGLEVKPHGNSHKKDNHLIAGKGEQRAVELLKQGVTNSSVIYEQIKELGYLGGLTTVKNFIKTNQNLIPAKRLIIQKPQGKVNRYSTGPGEMYQMDWGFVNVIDSFGKVWKCACFAMVCHHCGFRFIEFFPNAKQESLFIGMIHAFMVMGVPKIILTDNMASVSSHRDCNGNPIFNKEYDDFQNLLGVETRLCKVKHPWTKGAVERLVQFVKNNFIQGRTFINVNDLNTQALNWCMKENSHLQKGLGVIPAEIHKTEPLIESPAKELIMPYLAPSRAITLDGFVYYEGRRYGVPFSYKQKKARIMRNLDDVYILDFDSYSVLEQYKADWSLKPHYSEFQFEPKMPEEHPTVEVKSVMQILPPDNDFASFDF</sequence>
<dbReference type="GO" id="GO:0015074">
    <property type="term" value="P:DNA integration"/>
    <property type="evidence" value="ECO:0007669"/>
    <property type="project" value="InterPro"/>
</dbReference>
<dbReference type="RefSeq" id="WP_154425303.1">
    <property type="nucleotide sequence ID" value="NZ_VUNN01000010.1"/>
</dbReference>
<name>A0A7X2PCI4_9SPIO</name>
<evidence type="ECO:0000259" key="1">
    <source>
        <dbReference type="PROSITE" id="PS50994"/>
    </source>
</evidence>
<proteinExistence type="predicted"/>
<dbReference type="Gene3D" id="3.30.420.10">
    <property type="entry name" value="Ribonuclease H-like superfamily/Ribonuclease H"/>
    <property type="match status" value="1"/>
</dbReference>
<dbReference type="InterPro" id="IPR012337">
    <property type="entry name" value="RNaseH-like_sf"/>
</dbReference>
<dbReference type="PANTHER" id="PTHR35004">
    <property type="entry name" value="TRANSPOSASE RV3428C-RELATED"/>
    <property type="match status" value="1"/>
</dbReference>
<dbReference type="SUPFAM" id="SSF53098">
    <property type="entry name" value="Ribonuclease H-like"/>
    <property type="match status" value="1"/>
</dbReference>
<protein>
    <submittedName>
        <fullName evidence="2">IS21 family transposase</fullName>
    </submittedName>
</protein>
<dbReference type="GO" id="GO:0003676">
    <property type="term" value="F:nucleic acid binding"/>
    <property type="evidence" value="ECO:0007669"/>
    <property type="project" value="InterPro"/>
</dbReference>
<dbReference type="Proteomes" id="UP000460549">
    <property type="component" value="Unassembled WGS sequence"/>
</dbReference>